<dbReference type="KEGG" id="psoj:PHYSODRAFT_323243"/>
<dbReference type="Proteomes" id="UP000002640">
    <property type="component" value="Unassembled WGS sequence"/>
</dbReference>
<evidence type="ECO:0000256" key="1">
    <source>
        <dbReference type="SAM" id="MobiDB-lite"/>
    </source>
</evidence>
<proteinExistence type="predicted"/>
<accession>G4YL19</accession>
<evidence type="ECO:0000313" key="2">
    <source>
        <dbReference type="EMBL" id="EGZ29774.1"/>
    </source>
</evidence>
<dbReference type="GeneID" id="20644929"/>
<name>G4YL19_PHYSP</name>
<dbReference type="EMBL" id="JH159151">
    <property type="protein sequence ID" value="EGZ29774.1"/>
    <property type="molecule type" value="Genomic_DNA"/>
</dbReference>
<sequence>MVGDSPDSVNGFCYFGKHDNAGYYQTLIAKPQENKRLRLSAPASTASADAWGFLSPWLERLKGRLIQRERDPKPYDISDSLTREALELLALVHCVNNRAWAKTLRDKCELRFAEEEGSDCANNDEEDADPGRRSYTLPPKPPKFECERDREVPLSPRFLLKMTVGSQKPGEVSPVAKILSMQDDEFKRHPRVPRSVEELREVIDEMKDYGTQQSAAVAGEAQSLSDCASTFTYRLDLLSMTLVSVNMSEVFVESVLGVLGSGIPIGTLRLNIFPSFPREAGRDVSREGR</sequence>
<feature type="region of interest" description="Disordered" evidence="1">
    <location>
        <begin position="115"/>
        <end position="144"/>
    </location>
</feature>
<dbReference type="InParanoid" id="G4YL19"/>
<dbReference type="AlphaFoldDB" id="G4YL19"/>
<gene>
    <name evidence="2" type="ORF">PHYSODRAFT_323243</name>
</gene>
<reference evidence="2 3" key="1">
    <citation type="journal article" date="2006" name="Science">
        <title>Phytophthora genome sequences uncover evolutionary origins and mechanisms of pathogenesis.</title>
        <authorList>
            <person name="Tyler B.M."/>
            <person name="Tripathy S."/>
            <person name="Zhang X."/>
            <person name="Dehal P."/>
            <person name="Jiang R.H."/>
            <person name="Aerts A."/>
            <person name="Arredondo F.D."/>
            <person name="Baxter L."/>
            <person name="Bensasson D."/>
            <person name="Beynon J.L."/>
            <person name="Chapman J."/>
            <person name="Damasceno C.M."/>
            <person name="Dorrance A.E."/>
            <person name="Dou D."/>
            <person name="Dickerman A.W."/>
            <person name="Dubchak I.L."/>
            <person name="Garbelotto M."/>
            <person name="Gijzen M."/>
            <person name="Gordon S.G."/>
            <person name="Govers F."/>
            <person name="Grunwald N.J."/>
            <person name="Huang W."/>
            <person name="Ivors K.L."/>
            <person name="Jones R.W."/>
            <person name="Kamoun S."/>
            <person name="Krampis K."/>
            <person name="Lamour K.H."/>
            <person name="Lee M.K."/>
            <person name="McDonald W.H."/>
            <person name="Medina M."/>
            <person name="Meijer H.J."/>
            <person name="Nordberg E.K."/>
            <person name="Maclean D.J."/>
            <person name="Ospina-Giraldo M.D."/>
            <person name="Morris P.F."/>
            <person name="Phuntumart V."/>
            <person name="Putnam N.H."/>
            <person name="Rash S."/>
            <person name="Rose J.K."/>
            <person name="Sakihama Y."/>
            <person name="Salamov A.A."/>
            <person name="Savidor A."/>
            <person name="Scheuring C.F."/>
            <person name="Smith B.M."/>
            <person name="Sobral B.W."/>
            <person name="Terry A."/>
            <person name="Torto-Alalibo T.A."/>
            <person name="Win J."/>
            <person name="Xu Z."/>
            <person name="Zhang H."/>
            <person name="Grigoriev I.V."/>
            <person name="Rokhsar D.S."/>
            <person name="Boore J.L."/>
        </authorList>
    </citation>
    <scope>NUCLEOTIDE SEQUENCE [LARGE SCALE GENOMIC DNA]</scope>
    <source>
        <strain evidence="2 3">P6497</strain>
    </source>
</reference>
<evidence type="ECO:0000313" key="3">
    <source>
        <dbReference type="Proteomes" id="UP000002640"/>
    </source>
</evidence>
<dbReference type="RefSeq" id="XP_009517049.1">
    <property type="nucleotide sequence ID" value="XM_009518754.1"/>
</dbReference>
<keyword evidence="3" id="KW-1185">Reference proteome</keyword>
<organism evidence="2 3">
    <name type="scientific">Phytophthora sojae (strain P6497)</name>
    <name type="common">Soybean stem and root rot agent</name>
    <name type="synonym">Phytophthora megasperma f. sp. glycines</name>
    <dbReference type="NCBI Taxonomy" id="1094619"/>
    <lineage>
        <taxon>Eukaryota</taxon>
        <taxon>Sar</taxon>
        <taxon>Stramenopiles</taxon>
        <taxon>Oomycota</taxon>
        <taxon>Peronosporomycetes</taxon>
        <taxon>Peronosporales</taxon>
        <taxon>Peronosporaceae</taxon>
        <taxon>Phytophthora</taxon>
    </lineage>
</organism>
<protein>
    <submittedName>
        <fullName evidence="2">Uncharacterized protein</fullName>
    </submittedName>
</protein>
<feature type="compositionally biased region" description="Acidic residues" evidence="1">
    <location>
        <begin position="115"/>
        <end position="128"/>
    </location>
</feature>